<dbReference type="Proteomes" id="UP000762676">
    <property type="component" value="Unassembled WGS sequence"/>
</dbReference>
<feature type="chain" id="PRO_5043943648" description="Phospholipase B-like" evidence="1">
    <location>
        <begin position="27"/>
        <end position="346"/>
    </location>
</feature>
<keyword evidence="1" id="KW-0732">Signal</keyword>
<dbReference type="EMBL" id="BMAT01003306">
    <property type="protein sequence ID" value="GFS23225.1"/>
    <property type="molecule type" value="Genomic_DNA"/>
</dbReference>
<evidence type="ECO:0000313" key="2">
    <source>
        <dbReference type="EMBL" id="GFS23225.1"/>
    </source>
</evidence>
<name>A0AAV4JNA7_9GAST</name>
<accession>A0AAV4JNA7</accession>
<gene>
    <name evidence="2" type="ORF">ElyMa_001634500</name>
</gene>
<comment type="caution">
    <text evidence="2">The sequence shown here is derived from an EMBL/GenBank/DDBJ whole genome shotgun (WGS) entry which is preliminary data.</text>
</comment>
<evidence type="ECO:0008006" key="4">
    <source>
        <dbReference type="Google" id="ProtNLM"/>
    </source>
</evidence>
<reference evidence="2 3" key="1">
    <citation type="journal article" date="2021" name="Elife">
        <title>Chloroplast acquisition without the gene transfer in kleptoplastic sea slugs, Plakobranchus ocellatus.</title>
        <authorList>
            <person name="Maeda T."/>
            <person name="Takahashi S."/>
            <person name="Yoshida T."/>
            <person name="Shimamura S."/>
            <person name="Takaki Y."/>
            <person name="Nagai Y."/>
            <person name="Toyoda A."/>
            <person name="Suzuki Y."/>
            <person name="Arimoto A."/>
            <person name="Ishii H."/>
            <person name="Satoh N."/>
            <person name="Nishiyama T."/>
            <person name="Hasebe M."/>
            <person name="Maruyama T."/>
            <person name="Minagawa J."/>
            <person name="Obokata J."/>
            <person name="Shigenobu S."/>
        </authorList>
    </citation>
    <scope>NUCLEOTIDE SEQUENCE [LARGE SCALE GENOMIC DNA]</scope>
</reference>
<evidence type="ECO:0000256" key="1">
    <source>
        <dbReference type="SAM" id="SignalP"/>
    </source>
</evidence>
<keyword evidence="3" id="KW-1185">Reference proteome</keyword>
<evidence type="ECO:0000313" key="3">
    <source>
        <dbReference type="Proteomes" id="UP000762676"/>
    </source>
</evidence>
<proteinExistence type="predicted"/>
<protein>
    <recommendedName>
        <fullName evidence="4">Phospholipase B-like</fullName>
    </recommendedName>
</protein>
<sequence>MCRLFGTPLVKLLTGLCAGLIQSAAAHLTPLNDDELALSTGQAMIEMNQFNNIAQTDGSTRDFTRVTMGGTLEMNALIKKLMLGNYYRPNQGDDPGGDWSCSDDCGGKDGTFYWSELVNGLGKNINFEDLPAGFTKAAFADILLENLTLGYKGVDEDGNEVLIPAVMQDPYFEIGYDENGLPSFRLGYKTATGVMGNTIHGISGNIRPTVAINAKGMNLGELAKFERELDLGGVRTPGYIKDGVKDPLGRELNDLSPEAQLRPVETNVLNNVTDFFISFSASDVLYPEISPGVTAPEAKSGFWMNMDSGLSAATDNYQHPDNYYEGHPIYEVLKNIITADGLTWTK</sequence>
<organism evidence="2 3">
    <name type="scientific">Elysia marginata</name>
    <dbReference type="NCBI Taxonomy" id="1093978"/>
    <lineage>
        <taxon>Eukaryota</taxon>
        <taxon>Metazoa</taxon>
        <taxon>Spiralia</taxon>
        <taxon>Lophotrochozoa</taxon>
        <taxon>Mollusca</taxon>
        <taxon>Gastropoda</taxon>
        <taxon>Heterobranchia</taxon>
        <taxon>Euthyneura</taxon>
        <taxon>Panpulmonata</taxon>
        <taxon>Sacoglossa</taxon>
        <taxon>Placobranchoidea</taxon>
        <taxon>Plakobranchidae</taxon>
        <taxon>Elysia</taxon>
    </lineage>
</organism>
<feature type="signal peptide" evidence="1">
    <location>
        <begin position="1"/>
        <end position="26"/>
    </location>
</feature>
<dbReference type="AlphaFoldDB" id="A0AAV4JNA7"/>